<name>A0ACB9J6H6_9ASTR</name>
<evidence type="ECO:0000313" key="2">
    <source>
        <dbReference type="Proteomes" id="UP001056120"/>
    </source>
</evidence>
<sequence length="261" mass="29424">MTKCGDCGQTGHTSTACKNGKVGSFSLFGAWIKPTADQSEDDDCLLLVDGVGSSNHEHKNMDVLKIHTNEHSSPIDLDYLSDEHEHGPDKKKGVPWTELEHKLFLDGLGNLGKGHWGAISKHYVQSRTPTQVASHAQKHFLRVRSPEDTKKRRRSLFDMPLNECSAAPKTSVRPPVAPKAQTYGFEGYNHLSHETDHHNNHIPAMNYGFQESIHPLNRRSEKFAVIVSKPLPITNYEERWSIQKERWSTQEPDVEVEGTKD</sequence>
<accession>A0ACB9J6H6</accession>
<gene>
    <name evidence="1" type="ORF">L1987_15577</name>
</gene>
<keyword evidence="2" id="KW-1185">Reference proteome</keyword>
<dbReference type="EMBL" id="CM042022">
    <property type="protein sequence ID" value="KAI3815894.1"/>
    <property type="molecule type" value="Genomic_DNA"/>
</dbReference>
<proteinExistence type="predicted"/>
<comment type="caution">
    <text evidence="1">The sequence shown here is derived from an EMBL/GenBank/DDBJ whole genome shotgun (WGS) entry which is preliminary data.</text>
</comment>
<organism evidence="1 2">
    <name type="scientific">Smallanthus sonchifolius</name>
    <dbReference type="NCBI Taxonomy" id="185202"/>
    <lineage>
        <taxon>Eukaryota</taxon>
        <taxon>Viridiplantae</taxon>
        <taxon>Streptophyta</taxon>
        <taxon>Embryophyta</taxon>
        <taxon>Tracheophyta</taxon>
        <taxon>Spermatophyta</taxon>
        <taxon>Magnoliopsida</taxon>
        <taxon>eudicotyledons</taxon>
        <taxon>Gunneridae</taxon>
        <taxon>Pentapetalae</taxon>
        <taxon>asterids</taxon>
        <taxon>campanulids</taxon>
        <taxon>Asterales</taxon>
        <taxon>Asteraceae</taxon>
        <taxon>Asteroideae</taxon>
        <taxon>Heliantheae alliance</taxon>
        <taxon>Millerieae</taxon>
        <taxon>Smallanthus</taxon>
    </lineage>
</organism>
<reference evidence="1 2" key="2">
    <citation type="journal article" date="2022" name="Mol. Ecol. Resour.">
        <title>The genomes of chicory, endive, great burdock and yacon provide insights into Asteraceae paleo-polyploidization history and plant inulin production.</title>
        <authorList>
            <person name="Fan W."/>
            <person name="Wang S."/>
            <person name="Wang H."/>
            <person name="Wang A."/>
            <person name="Jiang F."/>
            <person name="Liu H."/>
            <person name="Zhao H."/>
            <person name="Xu D."/>
            <person name="Zhang Y."/>
        </authorList>
    </citation>
    <scope>NUCLEOTIDE SEQUENCE [LARGE SCALE GENOMIC DNA]</scope>
    <source>
        <strain evidence="2">cv. Yunnan</strain>
        <tissue evidence="1">Leaves</tissue>
    </source>
</reference>
<evidence type="ECO:0000313" key="1">
    <source>
        <dbReference type="EMBL" id="KAI3815894.1"/>
    </source>
</evidence>
<protein>
    <submittedName>
        <fullName evidence="1">Uncharacterized protein</fullName>
    </submittedName>
</protein>
<dbReference type="Proteomes" id="UP001056120">
    <property type="component" value="Linkage Group LG05"/>
</dbReference>
<reference evidence="2" key="1">
    <citation type="journal article" date="2022" name="Mol. Ecol. Resour.">
        <title>The genomes of chicory, endive, great burdock and yacon provide insights into Asteraceae palaeo-polyploidization history and plant inulin production.</title>
        <authorList>
            <person name="Fan W."/>
            <person name="Wang S."/>
            <person name="Wang H."/>
            <person name="Wang A."/>
            <person name="Jiang F."/>
            <person name="Liu H."/>
            <person name="Zhao H."/>
            <person name="Xu D."/>
            <person name="Zhang Y."/>
        </authorList>
    </citation>
    <scope>NUCLEOTIDE SEQUENCE [LARGE SCALE GENOMIC DNA]</scope>
    <source>
        <strain evidence="2">cv. Yunnan</strain>
    </source>
</reference>